<keyword evidence="5" id="KW-1185">Reference proteome</keyword>
<dbReference type="EMBL" id="CAMXCT030002159">
    <property type="protein sequence ID" value="CAL4783431.1"/>
    <property type="molecule type" value="Genomic_DNA"/>
</dbReference>
<feature type="compositionally biased region" description="Basic and acidic residues" evidence="1">
    <location>
        <begin position="1151"/>
        <end position="1178"/>
    </location>
</feature>
<evidence type="ECO:0000256" key="1">
    <source>
        <dbReference type="SAM" id="MobiDB-lite"/>
    </source>
</evidence>
<feature type="compositionally biased region" description="Basic and acidic residues" evidence="1">
    <location>
        <begin position="1320"/>
        <end position="1369"/>
    </location>
</feature>
<evidence type="ECO:0000313" key="4">
    <source>
        <dbReference type="EMBL" id="CAL4783431.1"/>
    </source>
</evidence>
<feature type="compositionally biased region" description="Basic and acidic residues" evidence="1">
    <location>
        <begin position="1238"/>
        <end position="1273"/>
    </location>
</feature>
<comment type="caution">
    <text evidence="2">The sequence shown here is derived from an EMBL/GenBank/DDBJ whole genome shotgun (WGS) entry which is preliminary data.</text>
</comment>
<reference evidence="2" key="1">
    <citation type="submission" date="2022-10" db="EMBL/GenBank/DDBJ databases">
        <authorList>
            <person name="Chen Y."/>
            <person name="Dougan E. K."/>
            <person name="Chan C."/>
            <person name="Rhodes N."/>
            <person name="Thang M."/>
        </authorList>
    </citation>
    <scope>NUCLEOTIDE SEQUENCE</scope>
</reference>
<dbReference type="EMBL" id="CAMXCT010002159">
    <property type="protein sequence ID" value="CAI3996119.1"/>
    <property type="molecule type" value="Genomic_DNA"/>
</dbReference>
<protein>
    <submittedName>
        <fullName evidence="4">Hemicentin-1</fullName>
    </submittedName>
</protein>
<dbReference type="Proteomes" id="UP001152797">
    <property type="component" value="Unassembled WGS sequence"/>
</dbReference>
<feature type="compositionally biased region" description="Basic and acidic residues" evidence="1">
    <location>
        <begin position="1105"/>
        <end position="1132"/>
    </location>
</feature>
<feature type="region of interest" description="Disordered" evidence="1">
    <location>
        <begin position="730"/>
        <end position="785"/>
    </location>
</feature>
<feature type="compositionally biased region" description="Polar residues" evidence="1">
    <location>
        <begin position="328"/>
        <end position="337"/>
    </location>
</feature>
<gene>
    <name evidence="2" type="ORF">C1SCF055_LOCUS22620</name>
</gene>
<name>A0A9P1CPT1_9DINO</name>
<feature type="compositionally biased region" description="Basic and acidic residues" evidence="1">
    <location>
        <begin position="824"/>
        <end position="856"/>
    </location>
</feature>
<proteinExistence type="predicted"/>
<feature type="compositionally biased region" description="Low complexity" evidence="1">
    <location>
        <begin position="1088"/>
        <end position="1103"/>
    </location>
</feature>
<evidence type="ECO:0000313" key="2">
    <source>
        <dbReference type="EMBL" id="CAI3996119.1"/>
    </source>
</evidence>
<feature type="non-terminal residue" evidence="2">
    <location>
        <position position="1"/>
    </location>
</feature>
<feature type="region of interest" description="Disordered" evidence="1">
    <location>
        <begin position="319"/>
        <end position="390"/>
    </location>
</feature>
<organism evidence="2">
    <name type="scientific">Cladocopium goreaui</name>
    <dbReference type="NCBI Taxonomy" id="2562237"/>
    <lineage>
        <taxon>Eukaryota</taxon>
        <taxon>Sar</taxon>
        <taxon>Alveolata</taxon>
        <taxon>Dinophyceae</taxon>
        <taxon>Suessiales</taxon>
        <taxon>Symbiodiniaceae</taxon>
        <taxon>Cladocopium</taxon>
    </lineage>
</organism>
<feature type="compositionally biased region" description="Low complexity" evidence="1">
    <location>
        <begin position="1134"/>
        <end position="1149"/>
    </location>
</feature>
<dbReference type="EMBL" id="CAMXCT020002159">
    <property type="protein sequence ID" value="CAL1149494.1"/>
    <property type="molecule type" value="Genomic_DNA"/>
</dbReference>
<feature type="compositionally biased region" description="Basic and acidic residues" evidence="1">
    <location>
        <begin position="870"/>
        <end position="902"/>
    </location>
</feature>
<feature type="region of interest" description="Disordered" evidence="1">
    <location>
        <begin position="812"/>
        <end position="1403"/>
    </location>
</feature>
<feature type="compositionally biased region" description="Basic and acidic residues" evidence="1">
    <location>
        <begin position="916"/>
        <end position="948"/>
    </location>
</feature>
<sequence length="1403" mass="151857">MANQSHDPKSSPTGRLDEYIKSFEARYGTVPIESQLNDSLGSISSISLASDRRSRDPLGAFHATLGADGGVSAVSAVPSLGASTPRFPGEPITGGASSGAGHFKFHFSPGPHSTTRHAFGTSCDATSTHATGLLISATSEHGTYGTQDEFMKSPMRPVLCSAEIRSAEMRVPAWKPCAKPERARASSNPPELKLLGPRSEMRHAGHGLRLNRLQSFARPLPAPRGAPPINFAAGTVACNSESFRSSLREVLHAPRLPMSLEMPRSCEDEVNCQSPVRIPQPSKLLRSSDRSVNVSSEALQTMQTVQTVQTESFKTFEGASREAAVQTEEAQPQCQSPETHDFSSPLRLVTLETERTRRSSQFSPHLAQSPEFGRLGPSQPQGTTQPGEKFVASDGELKRRLQNALARSLHHVMNLQALTEIVEHSDVEAADPSERPRPTGEAHGIGAEEGSFQAKAAARLAEALGHRKLGEDLAASFLEVWGNTPESAQRMRALLAALRSNSHFRQAVLDKGTHGVVPLVREDPRCWADDELKRKRAEWERAGLAEATPKLRAVERPCPECGGRAVCDSGATQHFKRAKSYASGAWKIAAVVAVDLWLRMRHFRCLEAHCGKETRWSSDSFNKRLKNFELRTLTRRTPRVERNFVLNKMAGRDGAFAGAWQDDEGTVVVVKDSRMYGPDGGQLDLKITSRTECSFQMGSETYHGTLTDGKLVWDDGAVWVRVGISDQGGRERTINREPDAASDRARKAFEEEKARKAAALERARAARAAAAEPAEPEPDARAANEEGIDRARKAFEEEKARKAAALERARAARAAAAEPAEPEPDAKAASEAGIDRARKAFEEEKARKAAALERARAARAAAAEPAEPEPDARAANEEGIDRARKAFEEEKARKAAALERARAARAAAAEPAEPEPDAKAASEAGIDRARTAFEEEKARKAAALERARAARAAAAEPAEPEPDARAANEEGIDRARKAFEEEKARKAAALERARAARNAAAEPAEPEPDARAANEEGIDRARKAFEEEKARKAAALERARAARAAAAEPADPEPDTRTSNEEGIDRARKAFEEEKARKAAALERARAARAAAAEPAEPEPNARTSNEEGIDRARKAFEEEKARKAAALERARAARAAAAEPADPEPNARTSNEEGIDRARKAFEEEKGRKAAALERARAARAAAAEPAEPEPDARAANEEGIDRARKAFEEEKARKAAALERARAARAAAAEPAQPEPDGRAVNEAGTDRARKAFEEEKARKAAALERARAARAEQGSDNVSADSGVDRARKAFEEEKARKQAALERARAARMDGQSQPEDTRSEEEKARKAAALERARAASGVDRARKAFEEEKERKAAALERARRASSDAYPGAANGTSRSEAGLDRAKQAFEQEKARKAA</sequence>
<dbReference type="OrthoDB" id="445076at2759"/>
<reference evidence="3" key="2">
    <citation type="submission" date="2024-04" db="EMBL/GenBank/DDBJ databases">
        <authorList>
            <person name="Chen Y."/>
            <person name="Shah S."/>
            <person name="Dougan E. K."/>
            <person name="Thang M."/>
            <person name="Chan C."/>
        </authorList>
    </citation>
    <scope>NUCLEOTIDE SEQUENCE [LARGE SCALE GENOMIC DNA]</scope>
</reference>
<feature type="compositionally biased region" description="Basic and acidic residues" evidence="1">
    <location>
        <begin position="1385"/>
        <end position="1403"/>
    </location>
</feature>
<evidence type="ECO:0000313" key="5">
    <source>
        <dbReference type="Proteomes" id="UP001152797"/>
    </source>
</evidence>
<feature type="compositionally biased region" description="Basic and acidic residues" evidence="1">
    <location>
        <begin position="1008"/>
        <end position="1040"/>
    </location>
</feature>
<feature type="compositionally biased region" description="Basic and acidic residues" evidence="1">
    <location>
        <begin position="1054"/>
        <end position="1086"/>
    </location>
</feature>
<feature type="compositionally biased region" description="Basic and acidic residues" evidence="1">
    <location>
        <begin position="1286"/>
        <end position="1312"/>
    </location>
</feature>
<evidence type="ECO:0000313" key="3">
    <source>
        <dbReference type="EMBL" id="CAL1149494.1"/>
    </source>
</evidence>
<feature type="compositionally biased region" description="Basic and acidic residues" evidence="1">
    <location>
        <begin position="1192"/>
        <end position="1224"/>
    </location>
</feature>
<feature type="compositionally biased region" description="Basic and acidic residues" evidence="1">
    <location>
        <begin position="730"/>
        <end position="764"/>
    </location>
</feature>
<accession>A0A9P1CPT1</accession>
<feature type="compositionally biased region" description="Basic and acidic residues" evidence="1">
    <location>
        <begin position="962"/>
        <end position="994"/>
    </location>
</feature>